<dbReference type="Proteomes" id="UP000240971">
    <property type="component" value="Unassembled WGS sequence"/>
</dbReference>
<evidence type="ECO:0000256" key="6">
    <source>
        <dbReference type="ARBA" id="ARBA00023136"/>
    </source>
</evidence>
<feature type="transmembrane region" description="Helical" evidence="7">
    <location>
        <begin position="60"/>
        <end position="79"/>
    </location>
</feature>
<keyword evidence="4 7" id="KW-0812">Transmembrane</keyword>
<accession>A0A2P8H9Z5</accession>
<dbReference type="PANTHER" id="PTHR33452">
    <property type="entry name" value="OXIDOREDUCTASE CATD-RELATED"/>
    <property type="match status" value="1"/>
</dbReference>
<feature type="transmembrane region" description="Helical" evidence="7">
    <location>
        <begin position="86"/>
        <end position="106"/>
    </location>
</feature>
<dbReference type="Pfam" id="PF07681">
    <property type="entry name" value="DoxX"/>
    <property type="match status" value="1"/>
</dbReference>
<evidence type="ECO:0000256" key="4">
    <source>
        <dbReference type="ARBA" id="ARBA00022692"/>
    </source>
</evidence>
<comment type="similarity">
    <text evidence="2">Belongs to the DoxX family.</text>
</comment>
<evidence type="ECO:0000256" key="3">
    <source>
        <dbReference type="ARBA" id="ARBA00022475"/>
    </source>
</evidence>
<evidence type="ECO:0000256" key="5">
    <source>
        <dbReference type="ARBA" id="ARBA00022989"/>
    </source>
</evidence>
<keyword evidence="6 7" id="KW-0472">Membrane</keyword>
<gene>
    <name evidence="8" type="ORF">CLV51_10928</name>
</gene>
<protein>
    <submittedName>
        <fullName evidence="8">Putative membrane protein YphA (DoxX/SURF4 family)</fullName>
    </submittedName>
</protein>
<comment type="subcellular location">
    <subcellularLocation>
        <location evidence="1">Cell membrane</location>
        <topology evidence="1">Multi-pass membrane protein</topology>
    </subcellularLocation>
</comment>
<evidence type="ECO:0000313" key="9">
    <source>
        <dbReference type="Proteomes" id="UP000240971"/>
    </source>
</evidence>
<dbReference type="AlphaFoldDB" id="A0A2P8H9Z5"/>
<evidence type="ECO:0000256" key="1">
    <source>
        <dbReference type="ARBA" id="ARBA00004651"/>
    </source>
</evidence>
<feature type="transmembrane region" description="Helical" evidence="7">
    <location>
        <begin position="20"/>
        <end position="40"/>
    </location>
</feature>
<dbReference type="GO" id="GO:0005886">
    <property type="term" value="C:plasma membrane"/>
    <property type="evidence" value="ECO:0007669"/>
    <property type="project" value="UniProtKB-SubCell"/>
</dbReference>
<evidence type="ECO:0000313" key="8">
    <source>
        <dbReference type="EMBL" id="PSL43034.1"/>
    </source>
</evidence>
<evidence type="ECO:0000256" key="7">
    <source>
        <dbReference type="SAM" id="Phobius"/>
    </source>
</evidence>
<keyword evidence="9" id="KW-1185">Reference proteome</keyword>
<proteinExistence type="inferred from homology"/>
<dbReference type="EMBL" id="PYAW01000009">
    <property type="protein sequence ID" value="PSL43034.1"/>
    <property type="molecule type" value="Genomic_DNA"/>
</dbReference>
<organism evidence="8 9">
    <name type="scientific">Chitinophaga niastensis</name>
    <dbReference type="NCBI Taxonomy" id="536980"/>
    <lineage>
        <taxon>Bacteria</taxon>
        <taxon>Pseudomonadati</taxon>
        <taxon>Bacteroidota</taxon>
        <taxon>Chitinophagia</taxon>
        <taxon>Chitinophagales</taxon>
        <taxon>Chitinophagaceae</taxon>
        <taxon>Chitinophaga</taxon>
    </lineage>
</organism>
<name>A0A2P8H9Z5_CHINA</name>
<sequence length="178" mass="19918">MKKAINWFLKPPVTGQSTILILRLMAGNVFLWEGILKFVYVNQGVGRFTKLGFPFPEITAHFIAVGEIIGGLLLIFGLFTRITAFYFIVQMIVAILSTKIDLYFGTSPLPLPPAPPKIGIWAVLHEIRSDYAQILTCLFLLIEGAGRRSLDFIVSTSKKVYSITGRDYSPQSTKEVFE</sequence>
<dbReference type="InterPro" id="IPR032808">
    <property type="entry name" value="DoxX"/>
</dbReference>
<comment type="caution">
    <text evidence="8">The sequence shown here is derived from an EMBL/GenBank/DDBJ whole genome shotgun (WGS) entry which is preliminary data.</text>
</comment>
<evidence type="ECO:0000256" key="2">
    <source>
        <dbReference type="ARBA" id="ARBA00006679"/>
    </source>
</evidence>
<keyword evidence="3" id="KW-1003">Cell membrane</keyword>
<dbReference type="OrthoDB" id="9813193at2"/>
<dbReference type="RefSeq" id="WP_106531130.1">
    <property type="nucleotide sequence ID" value="NZ_PYAW01000009.1"/>
</dbReference>
<dbReference type="InterPro" id="IPR051907">
    <property type="entry name" value="DoxX-like_oxidoreductase"/>
</dbReference>
<dbReference type="PANTHER" id="PTHR33452:SF1">
    <property type="entry name" value="INNER MEMBRANE PROTEIN YPHA-RELATED"/>
    <property type="match status" value="1"/>
</dbReference>
<reference evidence="8 9" key="1">
    <citation type="submission" date="2018-03" db="EMBL/GenBank/DDBJ databases">
        <title>Genomic Encyclopedia of Archaeal and Bacterial Type Strains, Phase II (KMG-II): from individual species to whole genera.</title>
        <authorList>
            <person name="Goeker M."/>
        </authorList>
    </citation>
    <scope>NUCLEOTIDE SEQUENCE [LARGE SCALE GENOMIC DNA]</scope>
    <source>
        <strain evidence="8 9">DSM 24859</strain>
    </source>
</reference>
<keyword evidence="5 7" id="KW-1133">Transmembrane helix</keyword>